<feature type="coiled-coil region" evidence="1">
    <location>
        <begin position="419"/>
        <end position="446"/>
    </location>
</feature>
<proteinExistence type="predicted"/>
<keyword evidence="1" id="KW-0175">Coiled coil</keyword>
<sequence length="510" mass="59413">MSIFLNDIINSIGKDANSMEIQQNFHLFSCKGVISTPNENIGTDLKKILNIAKDNSTYILVSLKNGFNDSFKFSTDSFDTFEEKAENFFNDFDSDEVTHFEIESTNWNKLCIFDLSKFSDFLESQTLEDQLKSWSEYLQNGKIVVHIFESFSTISNQFFYFQSIYPNFKVDELNKWKSEYDRENILQEKIDCRDKVGHFVNADHYSFIPEFFDFKEEFFLAAHFNYLKSIFNLIFLSDHSKIFENSLSFKIKGYKTLKCNLDNKLPSSVESEITALYEWVYGSGPFVDKIGIARNVISIHIKEENISTLEIGTCHSAQSGYDLYLKDNVKQYIEVKNKIADVLYTQSEKASGIVKDMFTMFKTSMWTFLSFFLMSFLVKVIEKKTELKSLDQILNFNLATSVIGFSLIIISIFYLIFARKEVSDETKRLNNKYMEIENRYKDLLNEKDLQKILTQSNVDGRSAQEIEIAYINEKKSLYTQYWILIIVVLIGVLLIPYYNKIGDFLASLIN</sequence>
<evidence type="ECO:0000313" key="4">
    <source>
        <dbReference type="Proteomes" id="UP000279962"/>
    </source>
</evidence>
<dbReference type="Proteomes" id="UP000279962">
    <property type="component" value="Chromosome"/>
</dbReference>
<accession>A0A3G2T2C4</accession>
<feature type="transmembrane region" description="Helical" evidence="2">
    <location>
        <begin position="481"/>
        <end position="498"/>
    </location>
</feature>
<evidence type="ECO:0000256" key="2">
    <source>
        <dbReference type="SAM" id="Phobius"/>
    </source>
</evidence>
<keyword evidence="2" id="KW-0472">Membrane</keyword>
<feature type="transmembrane region" description="Helical" evidence="2">
    <location>
        <begin position="393"/>
        <end position="417"/>
    </location>
</feature>
<feature type="transmembrane region" description="Helical" evidence="2">
    <location>
        <begin position="363"/>
        <end position="381"/>
    </location>
</feature>
<keyword evidence="2" id="KW-1133">Transmembrane helix</keyword>
<reference evidence="3 4" key="1">
    <citation type="submission" date="2018-10" db="EMBL/GenBank/DDBJ databases">
        <title>The complete genome of Acinetobacter wuhouensis strain WCHAW010062.</title>
        <authorList>
            <person name="Hu Y."/>
            <person name="Long H."/>
            <person name="Feng Y."/>
            <person name="Zong Z."/>
        </authorList>
    </citation>
    <scope>NUCLEOTIDE SEQUENCE [LARGE SCALE GENOMIC DNA]</scope>
    <source>
        <strain evidence="3 4">WCHAW010062</strain>
    </source>
</reference>
<protein>
    <submittedName>
        <fullName evidence="3">Uncharacterized protein</fullName>
    </submittedName>
</protein>
<gene>
    <name evidence="3" type="ORF">CDG68_11505</name>
</gene>
<evidence type="ECO:0000313" key="3">
    <source>
        <dbReference type="EMBL" id="AYO54221.1"/>
    </source>
</evidence>
<dbReference type="AlphaFoldDB" id="A0A3G2T2C4"/>
<keyword evidence="2" id="KW-0812">Transmembrane</keyword>
<dbReference type="EMBL" id="CP033133">
    <property type="protein sequence ID" value="AYO54221.1"/>
    <property type="molecule type" value="Genomic_DNA"/>
</dbReference>
<evidence type="ECO:0000256" key="1">
    <source>
        <dbReference type="SAM" id="Coils"/>
    </source>
</evidence>
<organism evidence="3 4">
    <name type="scientific">Acinetobacter wuhouensis</name>
    <dbReference type="NCBI Taxonomy" id="1879050"/>
    <lineage>
        <taxon>Bacteria</taxon>
        <taxon>Pseudomonadati</taxon>
        <taxon>Pseudomonadota</taxon>
        <taxon>Gammaproteobacteria</taxon>
        <taxon>Moraxellales</taxon>
        <taxon>Moraxellaceae</taxon>
        <taxon>Acinetobacter</taxon>
    </lineage>
</organism>
<name>A0A3G2T2C4_9GAMM</name>